<dbReference type="OrthoDB" id="485135at2"/>
<evidence type="ECO:0000313" key="2">
    <source>
        <dbReference type="EMBL" id="KJH70467.1"/>
    </source>
</evidence>
<keyword evidence="3" id="KW-1185">Reference proteome</keyword>
<dbReference type="InterPro" id="IPR029464">
    <property type="entry name" value="HSDR_N"/>
</dbReference>
<organism evidence="2 3">
    <name type="scientific">Aliterella atlantica CENA595</name>
    <dbReference type="NCBI Taxonomy" id="1618023"/>
    <lineage>
        <taxon>Bacteria</taxon>
        <taxon>Bacillati</taxon>
        <taxon>Cyanobacteriota</taxon>
        <taxon>Cyanophyceae</taxon>
        <taxon>Chroococcidiopsidales</taxon>
        <taxon>Aliterellaceae</taxon>
        <taxon>Aliterella</taxon>
    </lineage>
</organism>
<dbReference type="Pfam" id="PF13588">
    <property type="entry name" value="HSDR_N_2"/>
    <property type="match status" value="1"/>
</dbReference>
<dbReference type="EMBL" id="JYON01000022">
    <property type="protein sequence ID" value="KJH70467.1"/>
    <property type="molecule type" value="Genomic_DNA"/>
</dbReference>
<comment type="caution">
    <text evidence="2">The sequence shown here is derived from an EMBL/GenBank/DDBJ whole genome shotgun (WGS) entry which is preliminary data.</text>
</comment>
<gene>
    <name evidence="2" type="ORF">UH38_17770</name>
</gene>
<name>A0A0D8ZQ42_9CYAN</name>
<feature type="domain" description="Type I restriction enzyme R protein N-terminal" evidence="1">
    <location>
        <begin position="38"/>
        <end position="142"/>
    </location>
</feature>
<dbReference type="AlphaFoldDB" id="A0A0D8ZQ42"/>
<protein>
    <recommendedName>
        <fullName evidence="1">Type I restriction enzyme R protein N-terminal domain-containing protein</fullName>
    </recommendedName>
</protein>
<proteinExistence type="predicted"/>
<dbReference type="RefSeq" id="WP_045056032.1">
    <property type="nucleotide sequence ID" value="NZ_CAWMDP010000012.1"/>
</dbReference>
<reference evidence="2 3" key="1">
    <citation type="submission" date="2015-02" db="EMBL/GenBank/DDBJ databases">
        <title>Draft genome of a novel marine cyanobacterium (Chroococcales) isolated from South Atlantic Ocean.</title>
        <authorList>
            <person name="Rigonato J."/>
            <person name="Alvarenga D.O."/>
            <person name="Branco L.H."/>
            <person name="Varani A.M."/>
            <person name="Brandini F.P."/>
            <person name="Fiore M.F."/>
        </authorList>
    </citation>
    <scope>NUCLEOTIDE SEQUENCE [LARGE SCALE GENOMIC DNA]</scope>
    <source>
        <strain evidence="2 3">CENA595</strain>
    </source>
</reference>
<evidence type="ECO:0000313" key="3">
    <source>
        <dbReference type="Proteomes" id="UP000032452"/>
    </source>
</evidence>
<accession>A0A0D8ZQ42</accession>
<sequence>MIHLNKEMRQKLDIRSVNNQSYTKCLIRNLEIAIDSRPEELVRQLFIHYLTKESTLLQRKIEIKVESNNHDIEIYKLAENSNFKPYQSPTVIVEVKREDVNLQNHYAQIQRYLIKSNCKIGILYNYHKTILFLKKDDDFETNQLANFREVEEILLKVSNIVNPNLLEFEKAQKGDFESFTYLISKYGKYTTNTIVFKLKTQQPELKGYFFNVQGNRIYYDICGQYSRNQQFFERQDFERLVAIKY</sequence>
<dbReference type="Proteomes" id="UP000032452">
    <property type="component" value="Unassembled WGS sequence"/>
</dbReference>
<evidence type="ECO:0000259" key="1">
    <source>
        <dbReference type="Pfam" id="PF13588"/>
    </source>
</evidence>